<evidence type="ECO:0000313" key="2">
    <source>
        <dbReference type="Proteomes" id="UP000177169"/>
    </source>
</evidence>
<proteinExistence type="predicted"/>
<accession>A0A1F7YYU2</accession>
<organism evidence="1 2">
    <name type="scientific">Candidatus Woesebacteria bacterium RIFCSPHIGHO2_02_FULL_39_13</name>
    <dbReference type="NCBI Taxonomy" id="1802505"/>
    <lineage>
        <taxon>Bacteria</taxon>
        <taxon>Candidatus Woeseibacteriota</taxon>
    </lineage>
</organism>
<dbReference type="Proteomes" id="UP000177169">
    <property type="component" value="Unassembled WGS sequence"/>
</dbReference>
<protein>
    <recommendedName>
        <fullName evidence="3">NYN domain-containing protein</fullName>
    </recommendedName>
</protein>
<sequence length="113" mass="13447">MKRIKKKEKLHLKLKGKTAVYIDWANVHGWEEKLKWEIDLKKLYKYLATLYKRLIARGKKIIVVATKWSLGKEIAQIRRGLFILKVTKLEYLANMRISQYQKISRGFNKSKAI</sequence>
<dbReference type="EMBL" id="MGGR01000030">
    <property type="protein sequence ID" value="OGM32533.1"/>
    <property type="molecule type" value="Genomic_DNA"/>
</dbReference>
<gene>
    <name evidence="1" type="ORF">A3D01_01745</name>
</gene>
<reference evidence="1 2" key="1">
    <citation type="journal article" date="2016" name="Nat. Commun.">
        <title>Thousands of microbial genomes shed light on interconnected biogeochemical processes in an aquifer system.</title>
        <authorList>
            <person name="Anantharaman K."/>
            <person name="Brown C.T."/>
            <person name="Hug L.A."/>
            <person name="Sharon I."/>
            <person name="Castelle C.J."/>
            <person name="Probst A.J."/>
            <person name="Thomas B.C."/>
            <person name="Singh A."/>
            <person name="Wilkins M.J."/>
            <person name="Karaoz U."/>
            <person name="Brodie E.L."/>
            <person name="Williams K.H."/>
            <person name="Hubbard S.S."/>
            <person name="Banfield J.F."/>
        </authorList>
    </citation>
    <scope>NUCLEOTIDE SEQUENCE [LARGE SCALE GENOMIC DNA]</scope>
</reference>
<evidence type="ECO:0008006" key="3">
    <source>
        <dbReference type="Google" id="ProtNLM"/>
    </source>
</evidence>
<dbReference type="AlphaFoldDB" id="A0A1F7YYU2"/>
<name>A0A1F7YYU2_9BACT</name>
<evidence type="ECO:0000313" key="1">
    <source>
        <dbReference type="EMBL" id="OGM32533.1"/>
    </source>
</evidence>
<comment type="caution">
    <text evidence="1">The sequence shown here is derived from an EMBL/GenBank/DDBJ whole genome shotgun (WGS) entry which is preliminary data.</text>
</comment>